<evidence type="ECO:0000313" key="5">
    <source>
        <dbReference type="WBParaSite" id="TCLT_0000143301-mRNA-1"/>
    </source>
</evidence>
<evidence type="ECO:0000259" key="2">
    <source>
        <dbReference type="PROSITE" id="PS50866"/>
    </source>
</evidence>
<name>A0A0N5CMP8_THECL</name>
<proteinExistence type="predicted"/>
<feature type="domain" description="CRAL-TRIO" evidence="1">
    <location>
        <begin position="17"/>
        <end position="199"/>
    </location>
</feature>
<dbReference type="SUPFAM" id="SSF101576">
    <property type="entry name" value="Supernatant protein factor (SPF), C-terminal domain"/>
    <property type="match status" value="1"/>
</dbReference>
<feature type="domain" description="GOLD" evidence="2">
    <location>
        <begin position="215"/>
        <end position="332"/>
    </location>
</feature>
<dbReference type="Pfam" id="PF25883">
    <property type="entry name" value="F28H7_8_C"/>
    <property type="match status" value="1"/>
</dbReference>
<dbReference type="InterPro" id="IPR036865">
    <property type="entry name" value="CRAL-TRIO_dom_sf"/>
</dbReference>
<gene>
    <name evidence="3" type="ORF">TCLT_LOCUS1434</name>
</gene>
<protein>
    <submittedName>
        <fullName evidence="5">SEC14-like protein 2</fullName>
    </submittedName>
</protein>
<dbReference type="WBParaSite" id="TCLT_0000143301-mRNA-1">
    <property type="protein sequence ID" value="TCLT_0000143301-mRNA-1"/>
    <property type="gene ID" value="TCLT_0000143301"/>
</dbReference>
<dbReference type="OrthoDB" id="1434354at2759"/>
<evidence type="ECO:0000313" key="4">
    <source>
        <dbReference type="Proteomes" id="UP000276776"/>
    </source>
</evidence>
<dbReference type="Proteomes" id="UP000276776">
    <property type="component" value="Unassembled WGS sequence"/>
</dbReference>
<evidence type="ECO:0000259" key="1">
    <source>
        <dbReference type="PROSITE" id="PS50191"/>
    </source>
</evidence>
<accession>A0A0N5CMP8</accession>
<dbReference type="InterPro" id="IPR051064">
    <property type="entry name" value="SEC14/CRAL-TRIO_domain"/>
</dbReference>
<dbReference type="OMA" id="CEKAGRY"/>
<dbReference type="PROSITE" id="PS50191">
    <property type="entry name" value="CRAL_TRIO"/>
    <property type="match status" value="1"/>
</dbReference>
<dbReference type="STRING" id="103827.A0A0N5CMP8"/>
<organism evidence="5">
    <name type="scientific">Thelazia callipaeda</name>
    <name type="common">Oriental eyeworm</name>
    <name type="synonym">Parasitic nematode</name>
    <dbReference type="NCBI Taxonomy" id="103827"/>
    <lineage>
        <taxon>Eukaryota</taxon>
        <taxon>Metazoa</taxon>
        <taxon>Ecdysozoa</taxon>
        <taxon>Nematoda</taxon>
        <taxon>Chromadorea</taxon>
        <taxon>Rhabditida</taxon>
        <taxon>Spirurina</taxon>
        <taxon>Spiruromorpha</taxon>
        <taxon>Thelazioidea</taxon>
        <taxon>Thelaziidae</taxon>
        <taxon>Thelazia</taxon>
    </lineage>
</organism>
<dbReference type="CDD" id="cd00170">
    <property type="entry name" value="SEC14"/>
    <property type="match status" value="1"/>
</dbReference>
<dbReference type="GO" id="GO:0005737">
    <property type="term" value="C:cytoplasm"/>
    <property type="evidence" value="ECO:0007669"/>
    <property type="project" value="TreeGrafter"/>
</dbReference>
<dbReference type="InterPro" id="IPR001251">
    <property type="entry name" value="CRAL-TRIO_dom"/>
</dbReference>
<reference evidence="3 4" key="2">
    <citation type="submission" date="2018-11" db="EMBL/GenBank/DDBJ databases">
        <authorList>
            <consortium name="Pathogen Informatics"/>
        </authorList>
    </citation>
    <scope>NUCLEOTIDE SEQUENCE [LARGE SCALE GENOMIC DNA]</scope>
</reference>
<dbReference type="InterPro" id="IPR009038">
    <property type="entry name" value="GOLD_dom"/>
</dbReference>
<evidence type="ECO:0000313" key="3">
    <source>
        <dbReference type="EMBL" id="VDM96870.1"/>
    </source>
</evidence>
<dbReference type="PANTHER" id="PTHR23324">
    <property type="entry name" value="SEC14 RELATED PROTEIN"/>
    <property type="match status" value="1"/>
</dbReference>
<dbReference type="AlphaFoldDB" id="A0A0N5CMP8"/>
<dbReference type="Gene3D" id="2.60.120.680">
    <property type="entry name" value="GOLD domain"/>
    <property type="match status" value="1"/>
</dbReference>
<reference evidence="5" key="1">
    <citation type="submission" date="2017-02" db="UniProtKB">
        <authorList>
            <consortium name="WormBaseParasite"/>
        </authorList>
    </citation>
    <scope>IDENTIFICATION</scope>
</reference>
<keyword evidence="4" id="KW-1185">Reference proteome</keyword>
<dbReference type="PANTHER" id="PTHR23324:SF83">
    <property type="entry name" value="SEC14-LIKE PROTEIN 2"/>
    <property type="match status" value="1"/>
</dbReference>
<dbReference type="SMART" id="SM00516">
    <property type="entry name" value="SEC14"/>
    <property type="match status" value="1"/>
</dbReference>
<dbReference type="InterPro" id="IPR036598">
    <property type="entry name" value="GOLD_dom_sf"/>
</dbReference>
<dbReference type="EMBL" id="UYYF01000185">
    <property type="protein sequence ID" value="VDM96870.1"/>
    <property type="molecule type" value="Genomic_DNA"/>
</dbReference>
<dbReference type="SUPFAM" id="SSF52087">
    <property type="entry name" value="CRAL/TRIO domain"/>
    <property type="match status" value="1"/>
</dbReference>
<dbReference type="InterPro" id="IPR058960">
    <property type="entry name" value="Ctg-1-like_C"/>
</dbReference>
<dbReference type="Pfam" id="PF00650">
    <property type="entry name" value="CRAL_TRIO"/>
    <property type="match status" value="1"/>
</dbReference>
<sequence>MIFRKAWDLDNLLNWKAPEILEKYCGYGYLSDKDGFPILMLLLGNTDVEGMLKSVQSSDYIKYAFSIIERGMQLCNAKSEEVKYLTSLQTGHAFEQMTIVFDLDHFSSAHYSCKAFASSFTTLIMLFQEHYPLLLKKILIIRAPEMARLAFNTITTFLSESIQELIEMPSLDEWELALKQYVELESWPVHWGGKLCENGDPKCPSKIRYGLGPVPDTYYVKADSAMPDYDQLTTVYAGEKHLIEVKVEANTRISWQYMTSEEDIGFAIHYDQTSKANNLIEMEKIFPYIRLECSQVPISGCIVCEKAGRYIIEFDNYYSWFSAKQLRYNIEIDQL</sequence>
<dbReference type="Gene3D" id="3.40.525.10">
    <property type="entry name" value="CRAL-TRIO lipid binding domain"/>
    <property type="match status" value="1"/>
</dbReference>
<dbReference type="PROSITE" id="PS50866">
    <property type="entry name" value="GOLD"/>
    <property type="match status" value="1"/>
</dbReference>